<gene>
    <name evidence="8" type="ORF">GP486_006829</name>
</gene>
<feature type="compositionally biased region" description="Basic and acidic residues" evidence="6">
    <location>
        <begin position="640"/>
        <end position="657"/>
    </location>
</feature>
<feature type="zinc finger region" description="C3H1-type" evidence="5">
    <location>
        <begin position="122"/>
        <end position="149"/>
    </location>
</feature>
<dbReference type="SUPFAM" id="SSF90229">
    <property type="entry name" value="CCCH zinc finger"/>
    <property type="match status" value="1"/>
</dbReference>
<keyword evidence="2" id="KW-0677">Repeat</keyword>
<keyword evidence="3 5" id="KW-0863">Zinc-finger</keyword>
<organism evidence="8 9">
    <name type="scientific">Trichoglossum hirsutum</name>
    <dbReference type="NCBI Taxonomy" id="265104"/>
    <lineage>
        <taxon>Eukaryota</taxon>
        <taxon>Fungi</taxon>
        <taxon>Dikarya</taxon>
        <taxon>Ascomycota</taxon>
        <taxon>Pezizomycotina</taxon>
        <taxon>Geoglossomycetes</taxon>
        <taxon>Geoglossales</taxon>
        <taxon>Geoglossaceae</taxon>
        <taxon>Trichoglossum</taxon>
    </lineage>
</organism>
<dbReference type="InterPro" id="IPR000571">
    <property type="entry name" value="Znf_CCCH"/>
</dbReference>
<feature type="compositionally biased region" description="Low complexity" evidence="6">
    <location>
        <begin position="39"/>
        <end position="48"/>
    </location>
</feature>
<feature type="domain" description="C3H1-type" evidence="7">
    <location>
        <begin position="122"/>
        <end position="149"/>
    </location>
</feature>
<feature type="region of interest" description="Disordered" evidence="6">
    <location>
        <begin position="322"/>
        <end position="341"/>
    </location>
</feature>
<feature type="region of interest" description="Disordered" evidence="6">
    <location>
        <begin position="242"/>
        <end position="278"/>
    </location>
</feature>
<accession>A0A9P8L3B9</accession>
<dbReference type="Pfam" id="PF18044">
    <property type="entry name" value="zf-CCCH_4"/>
    <property type="match status" value="1"/>
</dbReference>
<comment type="caution">
    <text evidence="8">The sequence shown here is derived from an EMBL/GenBank/DDBJ whole genome shotgun (WGS) entry which is preliminary data.</text>
</comment>
<dbReference type="InterPro" id="IPR045072">
    <property type="entry name" value="MKRN-like"/>
</dbReference>
<feature type="compositionally biased region" description="Polar residues" evidence="6">
    <location>
        <begin position="347"/>
        <end position="364"/>
    </location>
</feature>
<evidence type="ECO:0000256" key="4">
    <source>
        <dbReference type="ARBA" id="ARBA00022833"/>
    </source>
</evidence>
<evidence type="ECO:0000256" key="2">
    <source>
        <dbReference type="ARBA" id="ARBA00022737"/>
    </source>
</evidence>
<dbReference type="Pfam" id="PF00642">
    <property type="entry name" value="zf-CCCH"/>
    <property type="match status" value="1"/>
</dbReference>
<proteinExistence type="predicted"/>
<dbReference type="InterPro" id="IPR036855">
    <property type="entry name" value="Znf_CCCH_sf"/>
</dbReference>
<feature type="region of interest" description="Disordered" evidence="6">
    <location>
        <begin position="427"/>
        <end position="584"/>
    </location>
</feature>
<feature type="domain" description="C3H1-type" evidence="7">
    <location>
        <begin position="151"/>
        <end position="178"/>
    </location>
</feature>
<dbReference type="GO" id="GO:0000209">
    <property type="term" value="P:protein polyubiquitination"/>
    <property type="evidence" value="ECO:0007669"/>
    <property type="project" value="InterPro"/>
</dbReference>
<evidence type="ECO:0000256" key="1">
    <source>
        <dbReference type="ARBA" id="ARBA00022723"/>
    </source>
</evidence>
<evidence type="ECO:0000256" key="3">
    <source>
        <dbReference type="ARBA" id="ARBA00022771"/>
    </source>
</evidence>
<evidence type="ECO:0000313" key="9">
    <source>
        <dbReference type="Proteomes" id="UP000750711"/>
    </source>
</evidence>
<keyword evidence="9" id="KW-1185">Reference proteome</keyword>
<dbReference type="AlphaFoldDB" id="A0A9P8L3B9"/>
<dbReference type="PANTHER" id="PTHR11224">
    <property type="entry name" value="MAKORIN-RELATED"/>
    <property type="match status" value="1"/>
</dbReference>
<feature type="compositionally biased region" description="Acidic residues" evidence="6">
    <location>
        <begin position="596"/>
        <end position="605"/>
    </location>
</feature>
<feature type="region of interest" description="Disordered" evidence="6">
    <location>
        <begin position="596"/>
        <end position="657"/>
    </location>
</feature>
<dbReference type="GO" id="GO:0008270">
    <property type="term" value="F:zinc ion binding"/>
    <property type="evidence" value="ECO:0007669"/>
    <property type="project" value="UniProtKB-KW"/>
</dbReference>
<feature type="compositionally biased region" description="Polar residues" evidence="6">
    <location>
        <begin position="525"/>
        <end position="551"/>
    </location>
</feature>
<feature type="compositionally biased region" description="Polar residues" evidence="6">
    <location>
        <begin position="565"/>
        <end position="584"/>
    </location>
</feature>
<dbReference type="PROSITE" id="PS50103">
    <property type="entry name" value="ZF_C3H1"/>
    <property type="match status" value="2"/>
</dbReference>
<feature type="compositionally biased region" description="Polar residues" evidence="6">
    <location>
        <begin position="324"/>
        <end position="336"/>
    </location>
</feature>
<keyword evidence="1 5" id="KW-0479">Metal-binding</keyword>
<keyword evidence="4 5" id="KW-0862">Zinc</keyword>
<reference evidence="8" key="1">
    <citation type="submission" date="2021-03" db="EMBL/GenBank/DDBJ databases">
        <title>Comparative genomics and phylogenomic investigation of the class Geoglossomycetes provide insights into ecological specialization and systematics.</title>
        <authorList>
            <person name="Melie T."/>
            <person name="Pirro S."/>
            <person name="Miller A.N."/>
            <person name="Quandt A."/>
        </authorList>
    </citation>
    <scope>NUCLEOTIDE SEQUENCE</scope>
    <source>
        <strain evidence="8">CAQ_001_2017</strain>
    </source>
</reference>
<evidence type="ECO:0000313" key="8">
    <source>
        <dbReference type="EMBL" id="KAH0552974.1"/>
    </source>
</evidence>
<dbReference type="EMBL" id="JAGHQM010001670">
    <property type="protein sequence ID" value="KAH0552974.1"/>
    <property type="molecule type" value="Genomic_DNA"/>
</dbReference>
<feature type="compositionally biased region" description="Polar residues" evidence="6">
    <location>
        <begin position="454"/>
        <end position="464"/>
    </location>
</feature>
<evidence type="ECO:0000259" key="7">
    <source>
        <dbReference type="PROSITE" id="PS50103"/>
    </source>
</evidence>
<name>A0A9P8L3B9_9PEZI</name>
<feature type="region of interest" description="Disordered" evidence="6">
    <location>
        <begin position="347"/>
        <end position="393"/>
    </location>
</feature>
<dbReference type="SMART" id="SM00356">
    <property type="entry name" value="ZnF_C3H1"/>
    <property type="match status" value="2"/>
</dbReference>
<dbReference type="GO" id="GO:0061630">
    <property type="term" value="F:ubiquitin protein ligase activity"/>
    <property type="evidence" value="ECO:0007669"/>
    <property type="project" value="InterPro"/>
</dbReference>
<dbReference type="Gene3D" id="4.10.1000.10">
    <property type="entry name" value="Zinc finger, CCCH-type"/>
    <property type="match status" value="1"/>
</dbReference>
<sequence length="657" mass="69996">MAALSTPFLPHDQQLPPANLHKPHPPQGKTPPAQKMYHHNNTNNNAHHQQSGQQRNGAGGRSRTSGDHRSLITNGAPAVANGNETTPAPSGGPHKALVNGQPRGIGAIPGFDGPRSPPGSKNTSHVPCKFYRQGACQAGNSCPFMHSDNTASDQAPCKYFAKGNCKFGAKCALAHILPDGRRINRSNVPMASAPLNIGGRINPENFNNQGSALHNSLVQANMLPFGHQAYPFPGQEDLQHIHNQPGKGVDTIRNIDNGYPSSLPDSKYGSPRDEGRLPMSPAAKGLSVLDAPLPASLDSNGISWFARHGPIAASVPSKFGMDSSPPSLSLKANQPSDALKSLHDSAFGSNIRSKPTDIGQSPSSGYEEPIGQRIMHSQRYSKPKVMSASLPRHGTNDDWEGNFTFEEDFLPHALHELLTPQEKMRRFSKTEEDVGGNQRLSINGVGTPGESPSKVGSPTTSSPSRFGPLFTRHKKEEESSLPASGLGHVGSPLRNSSLHPGASPSLRAVSGRTSGDVSPYFASPPRQSSMSAISQQLQRTRLSRAESSGNESGLHPGTIPAASKHSGNSNRLDRAVSSSSIGTSRFVSSIDEEQSDFVFSMEEEDDSKRSSGGWNYPPGGRSPHLGGATSSGRNGTSVQDAKDGKEYLNEMESLFHR</sequence>
<dbReference type="PANTHER" id="PTHR11224:SF10">
    <property type="entry name" value="IP09428P-RELATED"/>
    <property type="match status" value="1"/>
</dbReference>
<dbReference type="InterPro" id="IPR041367">
    <property type="entry name" value="Znf-CCCH_4"/>
</dbReference>
<evidence type="ECO:0000256" key="5">
    <source>
        <dbReference type="PROSITE-ProRule" id="PRU00723"/>
    </source>
</evidence>
<feature type="zinc finger region" description="C3H1-type" evidence="5">
    <location>
        <begin position="151"/>
        <end position="178"/>
    </location>
</feature>
<dbReference type="Proteomes" id="UP000750711">
    <property type="component" value="Unassembled WGS sequence"/>
</dbReference>
<feature type="compositionally biased region" description="Polar residues" evidence="6">
    <location>
        <begin position="628"/>
        <end position="639"/>
    </location>
</feature>
<protein>
    <recommendedName>
        <fullName evidence="7">C3H1-type domain-containing protein</fullName>
    </recommendedName>
</protein>
<evidence type="ECO:0000256" key="6">
    <source>
        <dbReference type="SAM" id="MobiDB-lite"/>
    </source>
</evidence>
<feature type="region of interest" description="Disordered" evidence="6">
    <location>
        <begin position="1"/>
        <end position="124"/>
    </location>
</feature>